<feature type="transmembrane region" description="Helical" evidence="1">
    <location>
        <begin position="39"/>
        <end position="57"/>
    </location>
</feature>
<dbReference type="AlphaFoldDB" id="A0A4P6YST5"/>
<dbReference type="KEGG" id="wei:EQG49_04090"/>
<accession>A0A4P6YST5</accession>
<dbReference type="EMBL" id="CP037940">
    <property type="protein sequence ID" value="QBO35697.1"/>
    <property type="molecule type" value="Genomic_DNA"/>
</dbReference>
<keyword evidence="3" id="KW-1185">Reference proteome</keyword>
<feature type="transmembrane region" description="Helical" evidence="1">
    <location>
        <begin position="12"/>
        <end position="33"/>
    </location>
</feature>
<dbReference type="RefSeq" id="WP_133362776.1">
    <property type="nucleotide sequence ID" value="NZ_CP037940.1"/>
</dbReference>
<dbReference type="Proteomes" id="UP000292886">
    <property type="component" value="Chromosome"/>
</dbReference>
<evidence type="ECO:0000313" key="3">
    <source>
        <dbReference type="Proteomes" id="UP000292886"/>
    </source>
</evidence>
<evidence type="ECO:0000256" key="1">
    <source>
        <dbReference type="SAM" id="Phobius"/>
    </source>
</evidence>
<protein>
    <submittedName>
        <fullName evidence="2">Uncharacterized protein</fullName>
    </submittedName>
</protein>
<organism evidence="2 3">
    <name type="scientific">Periweissella cryptocerci</name>
    <dbReference type="NCBI Taxonomy" id="2506420"/>
    <lineage>
        <taxon>Bacteria</taxon>
        <taxon>Bacillati</taxon>
        <taxon>Bacillota</taxon>
        <taxon>Bacilli</taxon>
        <taxon>Lactobacillales</taxon>
        <taxon>Lactobacillaceae</taxon>
        <taxon>Periweissella</taxon>
    </lineage>
</organism>
<evidence type="ECO:0000313" key="2">
    <source>
        <dbReference type="EMBL" id="QBO35697.1"/>
    </source>
</evidence>
<keyword evidence="1" id="KW-0472">Membrane</keyword>
<feature type="transmembrane region" description="Helical" evidence="1">
    <location>
        <begin position="101"/>
        <end position="121"/>
    </location>
</feature>
<keyword evidence="1" id="KW-1133">Transmembrane helix</keyword>
<feature type="transmembrane region" description="Helical" evidence="1">
    <location>
        <begin position="69"/>
        <end position="89"/>
    </location>
</feature>
<sequence>MFKIPKQLLINVAIVTGIVTFVVLQTTIGWTPLGWIRSWLAAYVFMILFNAIFDPALWDLSAKFRLPNLIHGILQGVITGFLVSAWLTFLFSPNLATFWTITWWQTPIAGVLVLVASLVIGKTMGHGWLK</sequence>
<gene>
    <name evidence="2" type="ORF">EQG49_04090</name>
</gene>
<proteinExistence type="predicted"/>
<keyword evidence="1" id="KW-0812">Transmembrane</keyword>
<name>A0A4P6YST5_9LACO</name>
<reference evidence="3" key="1">
    <citation type="submission" date="2019-03" db="EMBL/GenBank/DDBJ databases">
        <title>Weissella sp. 26KH-42 Genome sequencing.</title>
        <authorList>
            <person name="Heo J."/>
            <person name="Kim S.-J."/>
            <person name="Kim J.-S."/>
            <person name="Hong S.-B."/>
            <person name="Kwon S.-W."/>
        </authorList>
    </citation>
    <scope>NUCLEOTIDE SEQUENCE [LARGE SCALE GENOMIC DNA]</scope>
    <source>
        <strain evidence="3">26KH-42</strain>
    </source>
</reference>